<evidence type="ECO:0008006" key="3">
    <source>
        <dbReference type="Google" id="ProtNLM"/>
    </source>
</evidence>
<reference evidence="1" key="1">
    <citation type="submission" date="2022-08" db="EMBL/GenBank/DDBJ databases">
        <title>Novel sulphate-reducing endosymbionts in the free-living metamonad Anaeramoeba.</title>
        <authorList>
            <person name="Jerlstrom-Hultqvist J."/>
            <person name="Cepicka I."/>
            <person name="Gallot-Lavallee L."/>
            <person name="Salas-Leiva D."/>
            <person name="Curtis B.A."/>
            <person name="Zahonova K."/>
            <person name="Pipaliya S."/>
            <person name="Dacks J."/>
            <person name="Roger A.J."/>
        </authorList>
    </citation>
    <scope>NUCLEOTIDE SEQUENCE</scope>
    <source>
        <strain evidence="1">Busselton2</strain>
    </source>
</reference>
<dbReference type="EMBL" id="JANTQA010000051">
    <property type="protein sequence ID" value="KAJ3430246.1"/>
    <property type="molecule type" value="Genomic_DNA"/>
</dbReference>
<dbReference type="Proteomes" id="UP001146793">
    <property type="component" value="Unassembled WGS sequence"/>
</dbReference>
<name>A0AAV7YK68_9EUKA</name>
<evidence type="ECO:0000313" key="1">
    <source>
        <dbReference type="EMBL" id="KAJ3430246.1"/>
    </source>
</evidence>
<dbReference type="AlphaFoldDB" id="A0AAV7YK68"/>
<protein>
    <recommendedName>
        <fullName evidence="3">Mitochondrial mRNA-processing protein COX24 C-terminal domain-containing protein</fullName>
    </recommendedName>
</protein>
<organism evidence="1 2">
    <name type="scientific">Anaeramoeba flamelloides</name>
    <dbReference type="NCBI Taxonomy" id="1746091"/>
    <lineage>
        <taxon>Eukaryota</taxon>
        <taxon>Metamonada</taxon>
        <taxon>Anaeramoebidae</taxon>
        <taxon>Anaeramoeba</taxon>
    </lineage>
</organism>
<proteinExistence type="predicted"/>
<sequence>MEIYPTKIPRNESTSQGMTRLTDLKHLVKSLDPKIKINTNTNTTTNTQPQSQSQIFSTSYSNPIDFLKIPPKTINQTSGSSRTLHLSSGYSLDEQEEMILDLRFEETKKKFLIPNKLKKRRKARKKHKRNQVKFLTQDHLFEEY</sequence>
<evidence type="ECO:0000313" key="2">
    <source>
        <dbReference type="Proteomes" id="UP001146793"/>
    </source>
</evidence>
<gene>
    <name evidence="1" type="ORF">M0812_23248</name>
</gene>
<comment type="caution">
    <text evidence="1">The sequence shown here is derived from an EMBL/GenBank/DDBJ whole genome shotgun (WGS) entry which is preliminary data.</text>
</comment>
<accession>A0AAV7YK68</accession>